<dbReference type="AlphaFoldDB" id="S4XG63"/>
<dbReference type="EMBL" id="CP003696">
    <property type="protein sequence ID" value="AGP30645.1"/>
    <property type="molecule type" value="Genomic_DNA"/>
</dbReference>
<organism evidence="1 2">
    <name type="scientific">Corynebacterium terpenotabidum Y-11</name>
    <dbReference type="NCBI Taxonomy" id="1200352"/>
    <lineage>
        <taxon>Bacteria</taxon>
        <taxon>Bacillati</taxon>
        <taxon>Actinomycetota</taxon>
        <taxon>Actinomycetes</taxon>
        <taxon>Mycobacteriales</taxon>
        <taxon>Corynebacteriaceae</taxon>
        <taxon>Corynebacterium</taxon>
    </lineage>
</organism>
<dbReference type="AntiFam" id="ANF00204">
    <property type="entry name" value="Shadow ORF (opposite rpsA)"/>
</dbReference>
<dbReference type="eggNOG" id="ENOG5032RUP">
    <property type="taxonomic scope" value="Bacteria"/>
</dbReference>
<name>S4XG63_9CORY</name>
<evidence type="ECO:0000313" key="2">
    <source>
        <dbReference type="Proteomes" id="UP000014809"/>
    </source>
</evidence>
<reference evidence="1 2" key="1">
    <citation type="submission" date="2012-06" db="EMBL/GenBank/DDBJ databases">
        <title>Complete genome sequence of Corynebacterium terpenotabidum Y-11 (=DSM 44721).</title>
        <authorList>
            <person name="Ruckert C."/>
            <person name="Albersmeier A."/>
            <person name="Al-Dilaimi A."/>
            <person name="Szczepanowski R."/>
            <person name="Kalinowski J."/>
        </authorList>
    </citation>
    <scope>NUCLEOTIDE SEQUENCE [LARGE SCALE GENOMIC DNA]</scope>
    <source>
        <strain evidence="1 2">Y-11</strain>
    </source>
</reference>
<proteinExistence type="predicted"/>
<accession>S4XG63</accession>
<dbReference type="KEGG" id="cter:A606_04980"/>
<keyword evidence="1" id="KW-0808">Transferase</keyword>
<protein>
    <submittedName>
        <fullName evidence="1">Polyribonucleotide nucleotidyltransferase</fullName>
    </submittedName>
</protein>
<keyword evidence="2" id="KW-1185">Reference proteome</keyword>
<dbReference type="HOGENOM" id="CLU_1178644_0_0_11"/>
<dbReference type="Proteomes" id="UP000014809">
    <property type="component" value="Chromosome"/>
</dbReference>
<sequence>MHQAVDTAEIDEGAEVDDGGHDTLADLALLQLVQELGADLGLGLLEPGTTGQDNVVALLVQLDDLGLDLLANVRLEIPDTTHLDEGGRQEAAQPDVEDEAALDDLDDGTGDRLVLLLELLDGAPGALVLGTLLGEDQATVLVLLGEDQSVDLIADLDDLARVDVVLDGQLTGGDNTLRLVADVQEDLVVIDLDDGTLDDVTVVEVLDGRIDGGEEILSGADVVDGNLRNVVGGHR</sequence>
<gene>
    <name evidence="1" type="ORF">A606_04980</name>
</gene>
<evidence type="ECO:0000313" key="1">
    <source>
        <dbReference type="EMBL" id="AGP30645.1"/>
    </source>
</evidence>
<dbReference type="GO" id="GO:0016740">
    <property type="term" value="F:transferase activity"/>
    <property type="evidence" value="ECO:0007669"/>
    <property type="project" value="UniProtKB-KW"/>
</dbReference>